<evidence type="ECO:0000313" key="8">
    <source>
        <dbReference type="EMBL" id="PTB89635.1"/>
    </source>
</evidence>
<evidence type="ECO:0000256" key="2">
    <source>
        <dbReference type="ARBA" id="ARBA00022670"/>
    </source>
</evidence>
<evidence type="ECO:0000256" key="1">
    <source>
        <dbReference type="ARBA" id="ARBA00001947"/>
    </source>
</evidence>
<sequence length="446" mass="49456">MMTNYRWHIAAVFAVIITSAWMLTSDEEVSSEATAKIPQALAPFDAMLVLPEPNTTFRHVEPQQTIVEPSAVGELITLKSGQNLSTLLDQHGVSSRQVTLLAQALRPLLNVGKLQAGIVIDFHKATDEQPLKLRLAREYGEVVEAVYKDDSWSVALTEVPTYQEVDERGFTIRHSLYRDADAVGVPLDIISSAIMALSHFIDFQRQVQANDLMEVRYQRTLVQADHALFNLLQTPLELTYLRFTNEGEDHRLIRFNDSFYSPDGKLAESFLLKTPLNGARLSSYFGNRRHPVLGYNRAHKGIDFSAPVGTPIMAAGRGVVKRANRFSSFGNTVIIDHGNGYETLYAHLNGFKKGLRVGDKVKQGDVIGYLGNTGLSAGRHLHYEVHKDGCAINPLNLKAPSSMQLNGDELIAFEQHVERLYTVGSRLASLTPADETAQGTPSRFAK</sequence>
<evidence type="ECO:0000256" key="6">
    <source>
        <dbReference type="ARBA" id="ARBA00023049"/>
    </source>
</evidence>
<dbReference type="PANTHER" id="PTHR21666:SF288">
    <property type="entry name" value="CELL DIVISION PROTEIN YTFB"/>
    <property type="match status" value="1"/>
</dbReference>
<keyword evidence="5" id="KW-0862">Zinc</keyword>
<keyword evidence="2" id="KW-0645">Protease</keyword>
<keyword evidence="6" id="KW-0482">Metalloprotease</keyword>
<reference evidence="8 9" key="1">
    <citation type="submission" date="2018-03" db="EMBL/GenBank/DDBJ databases">
        <title>Cross-interface Injection: A General Nanoliter Liquid Handling Method Applied to Single Cells Genome Amplification Automated Nanoliter Liquid Handling Applied to Single Cell Multiple Displacement Amplification.</title>
        <authorList>
            <person name="Yun J."/>
            <person name="Xu P."/>
            <person name="Xu J."/>
            <person name="Dai X."/>
            <person name="Wang Y."/>
            <person name="Zheng X."/>
            <person name="Cao C."/>
            <person name="Yi Q."/>
            <person name="Zhu Y."/>
            <person name="Wang L."/>
            <person name="Dong Z."/>
            <person name="Huang Y."/>
            <person name="Huang L."/>
            <person name="Du W."/>
        </authorList>
    </citation>
    <scope>NUCLEOTIDE SEQUENCE [LARGE SCALE GENOMIC DNA]</scope>
    <source>
        <strain evidence="8 9">A12-4</strain>
    </source>
</reference>
<dbReference type="GO" id="GO:0004222">
    <property type="term" value="F:metalloendopeptidase activity"/>
    <property type="evidence" value="ECO:0007669"/>
    <property type="project" value="TreeGrafter"/>
</dbReference>
<evidence type="ECO:0000256" key="5">
    <source>
        <dbReference type="ARBA" id="ARBA00022833"/>
    </source>
</evidence>
<dbReference type="InterPro" id="IPR050570">
    <property type="entry name" value="Cell_wall_metabolism_enzyme"/>
</dbReference>
<dbReference type="SUPFAM" id="SSF51261">
    <property type="entry name" value="Duplicated hybrid motif"/>
    <property type="match status" value="1"/>
</dbReference>
<evidence type="ECO:0000256" key="4">
    <source>
        <dbReference type="ARBA" id="ARBA00022801"/>
    </source>
</evidence>
<comment type="caution">
    <text evidence="8">The sequence shown here is derived from an EMBL/GenBank/DDBJ whole genome shotgun (WGS) entry which is preliminary data.</text>
</comment>
<dbReference type="EMBL" id="PYVF01000012">
    <property type="protein sequence ID" value="PTB89635.1"/>
    <property type="molecule type" value="Genomic_DNA"/>
</dbReference>
<dbReference type="GO" id="GO:0046872">
    <property type="term" value="F:metal ion binding"/>
    <property type="evidence" value="ECO:0007669"/>
    <property type="project" value="UniProtKB-KW"/>
</dbReference>
<comment type="cofactor">
    <cofactor evidence="1">
        <name>Zn(2+)</name>
        <dbReference type="ChEBI" id="CHEBI:29105"/>
    </cofactor>
</comment>
<dbReference type="InterPro" id="IPR016047">
    <property type="entry name" value="M23ase_b-sheet_dom"/>
</dbReference>
<dbReference type="GO" id="GO:0006508">
    <property type="term" value="P:proteolysis"/>
    <property type="evidence" value="ECO:0007669"/>
    <property type="project" value="UniProtKB-KW"/>
</dbReference>
<accession>A0A2T4D738</accession>
<protein>
    <submittedName>
        <fullName evidence="8">Peptidase M23</fullName>
    </submittedName>
</protein>
<dbReference type="Pfam" id="PF01551">
    <property type="entry name" value="Peptidase_M23"/>
    <property type="match status" value="1"/>
</dbReference>
<dbReference type="CDD" id="cd12797">
    <property type="entry name" value="M23_peptidase"/>
    <property type="match status" value="1"/>
</dbReference>
<name>A0A2T4D738_9GAMM</name>
<evidence type="ECO:0000256" key="3">
    <source>
        <dbReference type="ARBA" id="ARBA00022723"/>
    </source>
</evidence>
<dbReference type="Gene3D" id="3.10.450.350">
    <property type="match status" value="1"/>
</dbReference>
<feature type="domain" description="M23ase beta-sheet core" evidence="7">
    <location>
        <begin position="298"/>
        <end position="394"/>
    </location>
</feature>
<evidence type="ECO:0000259" key="7">
    <source>
        <dbReference type="Pfam" id="PF01551"/>
    </source>
</evidence>
<evidence type="ECO:0000313" key="9">
    <source>
        <dbReference type="Proteomes" id="UP000242087"/>
    </source>
</evidence>
<gene>
    <name evidence="8" type="ORF">C9927_01560</name>
</gene>
<dbReference type="Gene3D" id="2.70.70.10">
    <property type="entry name" value="Glucose Permease (Domain IIA)"/>
    <property type="match status" value="1"/>
</dbReference>
<organism evidence="8 9">
    <name type="scientific">Pseudidiomarina aestuarii</name>
    <dbReference type="NCBI Taxonomy" id="624146"/>
    <lineage>
        <taxon>Bacteria</taxon>
        <taxon>Pseudomonadati</taxon>
        <taxon>Pseudomonadota</taxon>
        <taxon>Gammaproteobacteria</taxon>
        <taxon>Alteromonadales</taxon>
        <taxon>Idiomarinaceae</taxon>
        <taxon>Pseudidiomarina</taxon>
    </lineage>
</organism>
<dbReference type="AlphaFoldDB" id="A0A2T4D738"/>
<dbReference type="InterPro" id="IPR011055">
    <property type="entry name" value="Dup_hybrid_motif"/>
</dbReference>
<keyword evidence="4" id="KW-0378">Hydrolase</keyword>
<dbReference type="PANTHER" id="PTHR21666">
    <property type="entry name" value="PEPTIDASE-RELATED"/>
    <property type="match status" value="1"/>
</dbReference>
<keyword evidence="3" id="KW-0479">Metal-binding</keyword>
<dbReference type="Proteomes" id="UP000242087">
    <property type="component" value="Unassembled WGS sequence"/>
</dbReference>
<proteinExistence type="predicted"/>